<evidence type="ECO:0000259" key="7">
    <source>
        <dbReference type="Pfam" id="PF00753"/>
    </source>
</evidence>
<dbReference type="OrthoDB" id="10250730at2759"/>
<evidence type="ECO:0000256" key="3">
    <source>
        <dbReference type="ARBA" id="ARBA00022723"/>
    </source>
</evidence>
<evidence type="ECO:0000256" key="5">
    <source>
        <dbReference type="ARBA" id="ARBA00022833"/>
    </source>
</evidence>
<dbReference type="GO" id="GO:0016787">
    <property type="term" value="F:hydrolase activity"/>
    <property type="evidence" value="ECO:0007669"/>
    <property type="project" value="UniProtKB-KW"/>
</dbReference>
<evidence type="ECO:0000256" key="6">
    <source>
        <dbReference type="SAM" id="MobiDB-lite"/>
    </source>
</evidence>
<gene>
    <name evidence="9" type="ORF">K458DRAFT_306081</name>
</gene>
<dbReference type="InterPro" id="IPR003779">
    <property type="entry name" value="CMD-like"/>
</dbReference>
<feature type="region of interest" description="Disordered" evidence="6">
    <location>
        <begin position="176"/>
        <end position="200"/>
    </location>
</feature>
<feature type="compositionally biased region" description="Polar residues" evidence="6">
    <location>
        <begin position="181"/>
        <end position="200"/>
    </location>
</feature>
<dbReference type="PANTHER" id="PTHR42978:SF2">
    <property type="entry name" value="102 KBASES UNSTABLE REGION: FROM 1 TO 119443"/>
    <property type="match status" value="1"/>
</dbReference>
<feature type="domain" description="Carboxymuconolactone decarboxylase-like" evidence="8">
    <location>
        <begin position="556"/>
        <end position="628"/>
    </location>
</feature>
<keyword evidence="10" id="KW-1185">Reference proteome</keyword>
<keyword evidence="5" id="KW-0862">Zinc</keyword>
<dbReference type="PANTHER" id="PTHR42978">
    <property type="entry name" value="QUORUM-QUENCHING LACTONASE YTNP-RELATED-RELATED"/>
    <property type="match status" value="1"/>
</dbReference>
<reference evidence="9" key="1">
    <citation type="journal article" date="2020" name="Stud. Mycol.">
        <title>101 Dothideomycetes genomes: a test case for predicting lifestyles and emergence of pathogens.</title>
        <authorList>
            <person name="Haridas S."/>
            <person name="Albert R."/>
            <person name="Binder M."/>
            <person name="Bloem J."/>
            <person name="Labutti K."/>
            <person name="Salamov A."/>
            <person name="Andreopoulos B."/>
            <person name="Baker S."/>
            <person name="Barry K."/>
            <person name="Bills G."/>
            <person name="Bluhm B."/>
            <person name="Cannon C."/>
            <person name="Castanera R."/>
            <person name="Culley D."/>
            <person name="Daum C."/>
            <person name="Ezra D."/>
            <person name="Gonzalez J."/>
            <person name="Henrissat B."/>
            <person name="Kuo A."/>
            <person name="Liang C."/>
            <person name="Lipzen A."/>
            <person name="Lutzoni F."/>
            <person name="Magnuson J."/>
            <person name="Mondo S."/>
            <person name="Nolan M."/>
            <person name="Ohm R."/>
            <person name="Pangilinan J."/>
            <person name="Park H.-J."/>
            <person name="Ramirez L."/>
            <person name="Alfaro M."/>
            <person name="Sun H."/>
            <person name="Tritt A."/>
            <person name="Yoshinaga Y."/>
            <person name="Zwiers L.-H."/>
            <person name="Turgeon B."/>
            <person name="Goodwin S."/>
            <person name="Spatafora J."/>
            <person name="Crous P."/>
            <person name="Grigoriev I."/>
        </authorList>
    </citation>
    <scope>NUCLEOTIDE SEQUENCE</scope>
    <source>
        <strain evidence="9">CBS 122367</strain>
    </source>
</reference>
<feature type="domain" description="Metallo-beta-lactamase" evidence="7">
    <location>
        <begin position="53"/>
        <end position="142"/>
    </location>
</feature>
<dbReference type="SUPFAM" id="SSF56281">
    <property type="entry name" value="Metallo-hydrolase/oxidoreductase"/>
    <property type="match status" value="1"/>
</dbReference>
<dbReference type="Pfam" id="PF02627">
    <property type="entry name" value="CMD"/>
    <property type="match status" value="2"/>
</dbReference>
<dbReference type="Gene3D" id="1.20.1290.10">
    <property type="entry name" value="AhpD-like"/>
    <property type="match status" value="1"/>
</dbReference>
<dbReference type="GO" id="GO:0046872">
    <property type="term" value="F:metal ion binding"/>
    <property type="evidence" value="ECO:0007669"/>
    <property type="project" value="UniProtKB-KW"/>
</dbReference>
<evidence type="ECO:0000313" key="10">
    <source>
        <dbReference type="Proteomes" id="UP000799291"/>
    </source>
</evidence>
<evidence type="ECO:0000256" key="1">
    <source>
        <dbReference type="ARBA" id="ARBA00001947"/>
    </source>
</evidence>
<evidence type="ECO:0000259" key="8">
    <source>
        <dbReference type="Pfam" id="PF02627"/>
    </source>
</evidence>
<dbReference type="InterPro" id="IPR036866">
    <property type="entry name" value="RibonucZ/Hydroxyglut_hydro"/>
</dbReference>
<comment type="cofactor">
    <cofactor evidence="1">
        <name>Zn(2+)</name>
        <dbReference type="ChEBI" id="CHEBI:29105"/>
    </cofactor>
</comment>
<dbReference type="AlphaFoldDB" id="A0A6G1IYI4"/>
<dbReference type="Gene3D" id="3.60.15.10">
    <property type="entry name" value="Ribonuclease Z/Hydroxyacylglutathione hydrolase-like"/>
    <property type="match status" value="1"/>
</dbReference>
<proteinExistence type="inferred from homology"/>
<evidence type="ECO:0000256" key="2">
    <source>
        <dbReference type="ARBA" id="ARBA00007749"/>
    </source>
</evidence>
<organism evidence="9 10">
    <name type="scientific">Lentithecium fluviatile CBS 122367</name>
    <dbReference type="NCBI Taxonomy" id="1168545"/>
    <lineage>
        <taxon>Eukaryota</taxon>
        <taxon>Fungi</taxon>
        <taxon>Dikarya</taxon>
        <taxon>Ascomycota</taxon>
        <taxon>Pezizomycotina</taxon>
        <taxon>Dothideomycetes</taxon>
        <taxon>Pleosporomycetidae</taxon>
        <taxon>Pleosporales</taxon>
        <taxon>Massarineae</taxon>
        <taxon>Lentitheciaceae</taxon>
        <taxon>Lentithecium</taxon>
    </lineage>
</organism>
<dbReference type="InterPro" id="IPR051013">
    <property type="entry name" value="MBL_superfamily_lactonases"/>
</dbReference>
<dbReference type="InterPro" id="IPR029032">
    <property type="entry name" value="AhpD-like"/>
</dbReference>
<evidence type="ECO:0000256" key="4">
    <source>
        <dbReference type="ARBA" id="ARBA00022801"/>
    </source>
</evidence>
<dbReference type="Pfam" id="PF00753">
    <property type="entry name" value="Lactamase_B"/>
    <property type="match status" value="1"/>
</dbReference>
<dbReference type="EMBL" id="MU005585">
    <property type="protein sequence ID" value="KAF2683188.1"/>
    <property type="molecule type" value="Genomic_DNA"/>
</dbReference>
<sequence>MSSTLFVKQNGPPSPPPEKTTISVHALSCGHFTLPEYQFVHPVSRDARKSVPSLAFLIQHQNTETGKTTRIVFDLGLRRDISRYAPPIQKHVETRQPMTTHPDVVASLAKGGLTPSDIDYVLYSHVHWDHIGEPRDFPTSTFLVGHGALALLNGTSSALRGGHSFFEHDLLPEGRTVELSDPSSTQSSRPNTTKDISLNQPWKPYKHLPQTLDIFNDGSVLIVNAPGHLPGHVNILAQVSNTHLVYLGGDACHDRRLLTGEKEIGEWNDAHGHICCIHADRKEAEETIQRIKQLESEGVEIIFAHDVDWENSPSNKARFFGYGQGTTTGWYSRNTHAGAPTLHSQHGPHPSFTCASLVPASFCMYCVPTMSSSSQHLFRPPAYSILSSPPDMTLTPEQQSLKERFDATLGPYMFDESWSRLLKHSPEMFAASLRMTSVPKRKGHLNPKIQALVSLAVASASTHLHVPNIHRYTKQALAAGASKQEIVEVLCLTSTLGVHACNIGVPILVEVLREEGKEVPTGMDGMSKEQWELKEDFEKKRGYWHAFWEDFLRLSPEFFGAYVEFSSVPWTNEGGNGVLEPKVKELIYCAFDCAATHLYKPGLKLHMKNVLRYGGTAEEIMEVLELATLLSISTMDVGLPILEKELASQ</sequence>
<comment type="similarity">
    <text evidence="2">Belongs to the metallo-beta-lactamase superfamily.</text>
</comment>
<dbReference type="SUPFAM" id="SSF69118">
    <property type="entry name" value="AhpD-like"/>
    <property type="match status" value="1"/>
</dbReference>
<keyword evidence="3" id="KW-0479">Metal-binding</keyword>
<name>A0A6G1IYI4_9PLEO</name>
<feature type="domain" description="Carboxymuconolactone decarboxylase-like" evidence="8">
    <location>
        <begin position="426"/>
        <end position="490"/>
    </location>
</feature>
<dbReference type="CDD" id="cd07730">
    <property type="entry name" value="metallo-hydrolase-like_MBL-fold"/>
    <property type="match status" value="1"/>
</dbReference>
<accession>A0A6G1IYI4</accession>
<protein>
    <submittedName>
        <fullName evidence="9">Metallo-hydrolase/oxidoreductase</fullName>
    </submittedName>
</protein>
<keyword evidence="4 9" id="KW-0378">Hydrolase</keyword>
<dbReference type="Proteomes" id="UP000799291">
    <property type="component" value="Unassembled WGS sequence"/>
</dbReference>
<dbReference type="GO" id="GO:0051920">
    <property type="term" value="F:peroxiredoxin activity"/>
    <property type="evidence" value="ECO:0007669"/>
    <property type="project" value="InterPro"/>
</dbReference>
<dbReference type="InterPro" id="IPR001279">
    <property type="entry name" value="Metallo-B-lactamas"/>
</dbReference>
<evidence type="ECO:0000313" key="9">
    <source>
        <dbReference type="EMBL" id="KAF2683188.1"/>
    </source>
</evidence>